<evidence type="ECO:0000256" key="7">
    <source>
        <dbReference type="ARBA" id="ARBA00022833"/>
    </source>
</evidence>
<evidence type="ECO:0000256" key="8">
    <source>
        <dbReference type="ARBA" id="ARBA00022989"/>
    </source>
</evidence>
<feature type="transmembrane region" description="Helical" evidence="11">
    <location>
        <begin position="229"/>
        <end position="249"/>
    </location>
</feature>
<organism evidence="13 14">
    <name type="scientific">Mucilaginibacter lutimaris</name>
    <dbReference type="NCBI Taxonomy" id="931629"/>
    <lineage>
        <taxon>Bacteria</taxon>
        <taxon>Pseudomonadati</taxon>
        <taxon>Bacteroidota</taxon>
        <taxon>Sphingobacteriia</taxon>
        <taxon>Sphingobacteriales</taxon>
        <taxon>Sphingobacteriaceae</taxon>
        <taxon>Mucilaginibacter</taxon>
    </lineage>
</organism>
<keyword evidence="5" id="KW-0479">Metal-binding</keyword>
<evidence type="ECO:0000256" key="11">
    <source>
        <dbReference type="SAM" id="Phobius"/>
    </source>
</evidence>
<evidence type="ECO:0000256" key="1">
    <source>
        <dbReference type="ARBA" id="ARBA00001947"/>
    </source>
</evidence>
<comment type="cofactor">
    <cofactor evidence="1">
        <name>Zn(2+)</name>
        <dbReference type="ChEBI" id="CHEBI:29105"/>
    </cofactor>
</comment>
<dbReference type="EC" id="3.4.24.-" evidence="13"/>
<evidence type="ECO:0000256" key="4">
    <source>
        <dbReference type="ARBA" id="ARBA00022692"/>
    </source>
</evidence>
<dbReference type="InterPro" id="IPR001915">
    <property type="entry name" value="Peptidase_M48"/>
</dbReference>
<evidence type="ECO:0000259" key="12">
    <source>
        <dbReference type="Pfam" id="PF01435"/>
    </source>
</evidence>
<dbReference type="PANTHER" id="PTHR43221">
    <property type="entry name" value="PROTEASE HTPX"/>
    <property type="match status" value="1"/>
</dbReference>
<keyword evidence="9 13" id="KW-0482">Metalloprotease</keyword>
<dbReference type="CDD" id="cd07328">
    <property type="entry name" value="M48_Ste24p_like"/>
    <property type="match status" value="1"/>
</dbReference>
<dbReference type="InterPro" id="IPR050083">
    <property type="entry name" value="HtpX_protease"/>
</dbReference>
<evidence type="ECO:0000313" key="13">
    <source>
        <dbReference type="EMBL" id="MFD0763965.1"/>
    </source>
</evidence>
<dbReference type="Proteomes" id="UP001597073">
    <property type="component" value="Unassembled WGS sequence"/>
</dbReference>
<proteinExistence type="predicted"/>
<keyword evidence="4 11" id="KW-0812">Transmembrane</keyword>
<keyword evidence="3" id="KW-0645">Protease</keyword>
<gene>
    <name evidence="13" type="ORF">ACFQZI_03830</name>
</gene>
<evidence type="ECO:0000256" key="2">
    <source>
        <dbReference type="ARBA" id="ARBA00022475"/>
    </source>
</evidence>
<evidence type="ECO:0000256" key="5">
    <source>
        <dbReference type="ARBA" id="ARBA00022723"/>
    </source>
</evidence>
<keyword evidence="8 11" id="KW-1133">Transmembrane helix</keyword>
<keyword evidence="10 11" id="KW-0472">Membrane</keyword>
<dbReference type="PANTHER" id="PTHR43221:SF2">
    <property type="entry name" value="PROTEASE HTPX HOMOLOG"/>
    <property type="match status" value="1"/>
</dbReference>
<feature type="transmembrane region" description="Helical" evidence="11">
    <location>
        <begin position="71"/>
        <end position="96"/>
    </location>
</feature>
<sequence>MNPTLSLPPLPANADRNIIKPSASFNKNVYRSIGAVLLFVITYVILLLAAIGLAVAFGALGVAIISATASFLTLVLGAALIGSGLMLVYFVIKFIFQRNKVDYSGMVEVTEQEQPMLFDFIRQLTAEAKAPFPKRIFLSADVNAAVFYNSSFWSMFLPVRKNLTIGLGLVNALNVSEFKAVMAHEFGHFSQRSMKFGSYVYNMNKVIYNMLYDNEGYGRLLNSMSKLHSLFFLTAKINIWIITGMQFILKKVYVVLNKTYMRLSRDMEFHADAMAAYVSGSNQVITSLRRIDIAQSCYNELLNYWSAQLSKNKRSDNLYPQHLVMMNYYAIKNNLAQDVNGLPVITGAMDVANASQVIIDDQWSSHPSTTDREHHLNIIDLKTPVVHSSAWSLFHDAEKLQVLLTDDIYASTSATAKTERIDSSAFKEDFYKDVNEFLLDKIYAGYYDGRFINNFNVDEAVALASSQKDLTLGELLKETNTSLPTATDRMQQDIFTLQNIVERKDIKTFDYKGNKYKNKMAVDVVKEIEQQRQEAVNKIEALDKSIFMYAYNVATDEDKALLVTKYKRLFALQDNSATDFELYNNTMAYFNKVYNTMPYEQITSNLANVYREERKLKPRIKEMMADEQTRPYITGEQLAATESYLAANLVYFNHPTYDNDAIVTFNEGVSAYISAIGKRNFEAKKDLLSFQAGIVKGN</sequence>
<feature type="transmembrane region" description="Helical" evidence="11">
    <location>
        <begin position="36"/>
        <end position="65"/>
    </location>
</feature>
<evidence type="ECO:0000313" key="14">
    <source>
        <dbReference type="Proteomes" id="UP001597073"/>
    </source>
</evidence>
<protein>
    <submittedName>
        <fullName evidence="13">M48 family metalloprotease</fullName>
        <ecNumber evidence="13">3.4.24.-</ecNumber>
    </submittedName>
</protein>
<name>A0ABW2ZBI3_9SPHI</name>
<dbReference type="RefSeq" id="WP_377138635.1">
    <property type="nucleotide sequence ID" value="NZ_JBHTIA010000003.1"/>
</dbReference>
<dbReference type="Pfam" id="PF01435">
    <property type="entry name" value="Peptidase_M48"/>
    <property type="match status" value="1"/>
</dbReference>
<comment type="caution">
    <text evidence="13">The sequence shown here is derived from an EMBL/GenBank/DDBJ whole genome shotgun (WGS) entry which is preliminary data.</text>
</comment>
<dbReference type="Gene3D" id="3.30.2010.10">
    <property type="entry name" value="Metalloproteases ('zincins'), catalytic domain"/>
    <property type="match status" value="1"/>
</dbReference>
<reference evidence="14" key="1">
    <citation type="journal article" date="2019" name="Int. J. Syst. Evol. Microbiol.">
        <title>The Global Catalogue of Microorganisms (GCM) 10K type strain sequencing project: providing services to taxonomists for standard genome sequencing and annotation.</title>
        <authorList>
            <consortium name="The Broad Institute Genomics Platform"/>
            <consortium name="The Broad Institute Genome Sequencing Center for Infectious Disease"/>
            <person name="Wu L."/>
            <person name="Ma J."/>
        </authorList>
    </citation>
    <scope>NUCLEOTIDE SEQUENCE [LARGE SCALE GENOMIC DNA]</scope>
    <source>
        <strain evidence="14">CCUG 60742</strain>
    </source>
</reference>
<dbReference type="GO" id="GO:0008237">
    <property type="term" value="F:metallopeptidase activity"/>
    <property type="evidence" value="ECO:0007669"/>
    <property type="project" value="UniProtKB-KW"/>
</dbReference>
<feature type="domain" description="Peptidase M48" evidence="12">
    <location>
        <begin position="118"/>
        <end position="376"/>
    </location>
</feature>
<evidence type="ECO:0000256" key="10">
    <source>
        <dbReference type="ARBA" id="ARBA00023136"/>
    </source>
</evidence>
<evidence type="ECO:0000256" key="6">
    <source>
        <dbReference type="ARBA" id="ARBA00022801"/>
    </source>
</evidence>
<evidence type="ECO:0000256" key="3">
    <source>
        <dbReference type="ARBA" id="ARBA00022670"/>
    </source>
</evidence>
<evidence type="ECO:0000256" key="9">
    <source>
        <dbReference type="ARBA" id="ARBA00023049"/>
    </source>
</evidence>
<accession>A0ABW2ZBI3</accession>
<dbReference type="EMBL" id="JBHTIA010000003">
    <property type="protein sequence ID" value="MFD0763965.1"/>
    <property type="molecule type" value="Genomic_DNA"/>
</dbReference>
<keyword evidence="6 13" id="KW-0378">Hydrolase</keyword>
<keyword evidence="2" id="KW-1003">Cell membrane</keyword>
<keyword evidence="14" id="KW-1185">Reference proteome</keyword>
<keyword evidence="7" id="KW-0862">Zinc</keyword>